<dbReference type="EMBL" id="QKWP01000286">
    <property type="protein sequence ID" value="RIB22922.1"/>
    <property type="molecule type" value="Genomic_DNA"/>
</dbReference>
<dbReference type="Proteomes" id="UP000266673">
    <property type="component" value="Unassembled WGS sequence"/>
</dbReference>
<comment type="caution">
    <text evidence="1">The sequence shown here is derived from an EMBL/GenBank/DDBJ whole genome shotgun (WGS) entry which is preliminary data.</text>
</comment>
<name>A0A397VLR0_9GLOM</name>
<dbReference type="AlphaFoldDB" id="A0A397VLR0"/>
<sequence>MLLKKNSRYALNKKENSRYALKKIFVLRSYSYYKKKLCYAFIKKKRFVLCSYYNIIYKKKFALCSYIYIYI</sequence>
<accession>A0A397VLR0</accession>
<evidence type="ECO:0000313" key="2">
    <source>
        <dbReference type="Proteomes" id="UP000266673"/>
    </source>
</evidence>
<proteinExistence type="predicted"/>
<gene>
    <name evidence="1" type="ORF">C2G38_2074257</name>
</gene>
<protein>
    <submittedName>
        <fullName evidence="1">Uncharacterized protein</fullName>
    </submittedName>
</protein>
<keyword evidence="2" id="KW-1185">Reference proteome</keyword>
<organism evidence="1 2">
    <name type="scientific">Gigaspora rosea</name>
    <dbReference type="NCBI Taxonomy" id="44941"/>
    <lineage>
        <taxon>Eukaryota</taxon>
        <taxon>Fungi</taxon>
        <taxon>Fungi incertae sedis</taxon>
        <taxon>Mucoromycota</taxon>
        <taxon>Glomeromycotina</taxon>
        <taxon>Glomeromycetes</taxon>
        <taxon>Diversisporales</taxon>
        <taxon>Gigasporaceae</taxon>
        <taxon>Gigaspora</taxon>
    </lineage>
</organism>
<reference evidence="1 2" key="1">
    <citation type="submission" date="2018-06" db="EMBL/GenBank/DDBJ databases">
        <title>Comparative genomics reveals the genomic features of Rhizophagus irregularis, R. cerebriforme, R. diaphanum and Gigaspora rosea, and their symbiotic lifestyle signature.</title>
        <authorList>
            <person name="Morin E."/>
            <person name="San Clemente H."/>
            <person name="Chen E.C.H."/>
            <person name="De La Providencia I."/>
            <person name="Hainaut M."/>
            <person name="Kuo A."/>
            <person name="Kohler A."/>
            <person name="Murat C."/>
            <person name="Tang N."/>
            <person name="Roy S."/>
            <person name="Loubradou J."/>
            <person name="Henrissat B."/>
            <person name="Grigoriev I.V."/>
            <person name="Corradi N."/>
            <person name="Roux C."/>
            <person name="Martin F.M."/>
        </authorList>
    </citation>
    <scope>NUCLEOTIDE SEQUENCE [LARGE SCALE GENOMIC DNA]</scope>
    <source>
        <strain evidence="1 2">DAOM 194757</strain>
    </source>
</reference>
<evidence type="ECO:0000313" key="1">
    <source>
        <dbReference type="EMBL" id="RIB22922.1"/>
    </source>
</evidence>